<dbReference type="InterPro" id="IPR011766">
    <property type="entry name" value="TPP_enzyme_TPP-bd"/>
</dbReference>
<protein>
    <recommendedName>
        <fullName evidence="2">Thiamine pyrophosphate enzyme TPP-binding domain-containing protein</fullName>
    </recommendedName>
</protein>
<reference evidence="3" key="1">
    <citation type="journal article" date="2014" name="Front. Microbiol.">
        <title>High frequency of phylogenetically diverse reductive dehalogenase-homologous genes in deep subseafloor sedimentary metagenomes.</title>
        <authorList>
            <person name="Kawai M."/>
            <person name="Futagami T."/>
            <person name="Toyoda A."/>
            <person name="Takaki Y."/>
            <person name="Nishi S."/>
            <person name="Hori S."/>
            <person name="Arai W."/>
            <person name="Tsubouchi T."/>
            <person name="Morono Y."/>
            <person name="Uchiyama I."/>
            <person name="Ito T."/>
            <person name="Fujiyama A."/>
            <person name="Inagaki F."/>
            <person name="Takami H."/>
        </authorList>
    </citation>
    <scope>NUCLEOTIDE SEQUENCE</scope>
    <source>
        <strain evidence="3">Expedition CK06-06</strain>
    </source>
</reference>
<evidence type="ECO:0000256" key="1">
    <source>
        <dbReference type="ARBA" id="ARBA00007812"/>
    </source>
</evidence>
<comment type="caution">
    <text evidence="3">The sequence shown here is derived from an EMBL/GenBank/DDBJ whole genome shotgun (WGS) entry which is preliminary data.</text>
</comment>
<comment type="similarity">
    <text evidence="1">Belongs to the TPP enzyme family.</text>
</comment>
<dbReference type="GO" id="GO:0050660">
    <property type="term" value="F:flavin adenine dinucleotide binding"/>
    <property type="evidence" value="ECO:0007669"/>
    <property type="project" value="TreeGrafter"/>
</dbReference>
<name>X1U1C0_9ZZZZ</name>
<gene>
    <name evidence="3" type="ORF">S12H4_38613</name>
</gene>
<dbReference type="GO" id="GO:0009097">
    <property type="term" value="P:isoleucine biosynthetic process"/>
    <property type="evidence" value="ECO:0007669"/>
    <property type="project" value="TreeGrafter"/>
</dbReference>
<dbReference type="EMBL" id="BARW01023258">
    <property type="protein sequence ID" value="GAI93620.1"/>
    <property type="molecule type" value="Genomic_DNA"/>
</dbReference>
<feature type="domain" description="Thiamine pyrophosphate enzyme TPP-binding" evidence="2">
    <location>
        <begin position="2"/>
        <end position="87"/>
    </location>
</feature>
<dbReference type="GO" id="GO:0009099">
    <property type="term" value="P:L-valine biosynthetic process"/>
    <property type="evidence" value="ECO:0007669"/>
    <property type="project" value="TreeGrafter"/>
</dbReference>
<dbReference type="GO" id="GO:0030976">
    <property type="term" value="F:thiamine pyrophosphate binding"/>
    <property type="evidence" value="ECO:0007669"/>
    <property type="project" value="InterPro"/>
</dbReference>
<sequence length="102" mass="10943">LPELATAVQEGLNLVTLLFVDGAFGASLHDQQRRFGGRIIGTRFHNPDFARLAEAFGARGMKLSSPEELGEALRAALDENRPTVVEVPVPTMVAPFGVSTKP</sequence>
<accession>X1U1C0</accession>
<dbReference type="SUPFAM" id="SSF52518">
    <property type="entry name" value="Thiamin diphosphate-binding fold (THDP-binding)"/>
    <property type="match status" value="1"/>
</dbReference>
<dbReference type="CDD" id="cd00568">
    <property type="entry name" value="TPP_enzymes"/>
    <property type="match status" value="1"/>
</dbReference>
<organism evidence="3">
    <name type="scientific">marine sediment metagenome</name>
    <dbReference type="NCBI Taxonomy" id="412755"/>
    <lineage>
        <taxon>unclassified sequences</taxon>
        <taxon>metagenomes</taxon>
        <taxon>ecological metagenomes</taxon>
    </lineage>
</organism>
<evidence type="ECO:0000313" key="3">
    <source>
        <dbReference type="EMBL" id="GAI93620.1"/>
    </source>
</evidence>
<dbReference type="PANTHER" id="PTHR18968:SF13">
    <property type="entry name" value="ACETOLACTATE SYNTHASE CATALYTIC SUBUNIT, MITOCHONDRIAL"/>
    <property type="match status" value="1"/>
</dbReference>
<dbReference type="GO" id="GO:0003984">
    <property type="term" value="F:acetolactate synthase activity"/>
    <property type="evidence" value="ECO:0007669"/>
    <property type="project" value="TreeGrafter"/>
</dbReference>
<dbReference type="PANTHER" id="PTHR18968">
    <property type="entry name" value="THIAMINE PYROPHOSPHATE ENZYMES"/>
    <property type="match status" value="1"/>
</dbReference>
<dbReference type="InterPro" id="IPR029061">
    <property type="entry name" value="THDP-binding"/>
</dbReference>
<dbReference type="GO" id="GO:0005948">
    <property type="term" value="C:acetolactate synthase complex"/>
    <property type="evidence" value="ECO:0007669"/>
    <property type="project" value="TreeGrafter"/>
</dbReference>
<dbReference type="Pfam" id="PF02775">
    <property type="entry name" value="TPP_enzyme_C"/>
    <property type="match status" value="1"/>
</dbReference>
<feature type="non-terminal residue" evidence="3">
    <location>
        <position position="1"/>
    </location>
</feature>
<dbReference type="AlphaFoldDB" id="X1U1C0"/>
<proteinExistence type="inferred from homology"/>
<dbReference type="InterPro" id="IPR045229">
    <property type="entry name" value="TPP_enz"/>
</dbReference>
<dbReference type="Gene3D" id="3.40.50.970">
    <property type="match status" value="1"/>
</dbReference>
<evidence type="ECO:0000259" key="2">
    <source>
        <dbReference type="Pfam" id="PF02775"/>
    </source>
</evidence>